<dbReference type="AlphaFoldDB" id="K2G2V8"/>
<sequence length="50" mass="5487">MWTANKNPLRLSSILSSCPDKIGIRISSQSNRKLNPQSSILTPRKSGGFT</sequence>
<feature type="compositionally biased region" description="Polar residues" evidence="1">
    <location>
        <begin position="27"/>
        <end position="41"/>
    </location>
</feature>
<accession>K2G2V8</accession>
<protein>
    <submittedName>
        <fullName evidence="2">Uncharacterized protein</fullName>
    </submittedName>
</protein>
<evidence type="ECO:0000256" key="1">
    <source>
        <dbReference type="SAM" id="MobiDB-lite"/>
    </source>
</evidence>
<feature type="non-terminal residue" evidence="2">
    <location>
        <position position="50"/>
    </location>
</feature>
<proteinExistence type="predicted"/>
<reference evidence="2" key="1">
    <citation type="journal article" date="2012" name="Science">
        <title>Fermentation, hydrogen, and sulfur metabolism in multiple uncultivated bacterial phyla.</title>
        <authorList>
            <person name="Wrighton K.C."/>
            <person name="Thomas B.C."/>
            <person name="Sharon I."/>
            <person name="Miller C.S."/>
            <person name="Castelle C.J."/>
            <person name="VerBerkmoes N.C."/>
            <person name="Wilkins M.J."/>
            <person name="Hettich R.L."/>
            <person name="Lipton M.S."/>
            <person name="Williams K.H."/>
            <person name="Long P.E."/>
            <person name="Banfield J.F."/>
        </authorList>
    </citation>
    <scope>NUCLEOTIDE SEQUENCE [LARGE SCALE GENOMIC DNA]</scope>
</reference>
<dbReference type="EMBL" id="AMFJ01000312">
    <property type="protein sequence ID" value="EKE28607.1"/>
    <property type="molecule type" value="Genomic_DNA"/>
</dbReference>
<gene>
    <name evidence="2" type="ORF">ACD_3C00038G0001</name>
</gene>
<name>K2G2V8_9BACT</name>
<comment type="caution">
    <text evidence="2">The sequence shown here is derived from an EMBL/GenBank/DDBJ whole genome shotgun (WGS) entry which is preliminary data.</text>
</comment>
<evidence type="ECO:0000313" key="2">
    <source>
        <dbReference type="EMBL" id="EKE28607.1"/>
    </source>
</evidence>
<organism evidence="2">
    <name type="scientific">uncultured bacterium</name>
    <name type="common">gcode 4</name>
    <dbReference type="NCBI Taxonomy" id="1234023"/>
    <lineage>
        <taxon>Bacteria</taxon>
        <taxon>environmental samples</taxon>
    </lineage>
</organism>
<feature type="region of interest" description="Disordered" evidence="1">
    <location>
        <begin position="27"/>
        <end position="50"/>
    </location>
</feature>